<comment type="caution">
    <text evidence="3">The sequence shown here is derived from an EMBL/GenBank/DDBJ whole genome shotgun (WGS) entry which is preliminary data.</text>
</comment>
<evidence type="ECO:0000259" key="2">
    <source>
        <dbReference type="Pfam" id="PF07282"/>
    </source>
</evidence>
<dbReference type="NCBIfam" id="NF040570">
    <property type="entry name" value="guided_TnpB"/>
    <property type="match status" value="1"/>
</dbReference>
<accession>A0ABT9Y5L8</accession>
<dbReference type="EMBL" id="JAUSUE010000004">
    <property type="protein sequence ID" value="MDQ0203123.1"/>
    <property type="molecule type" value="Genomic_DNA"/>
</dbReference>
<feature type="domain" description="Cas12f1-like TNB" evidence="2">
    <location>
        <begin position="25"/>
        <end position="93"/>
    </location>
</feature>
<proteinExistence type="predicted"/>
<evidence type="ECO:0000313" key="3">
    <source>
        <dbReference type="EMBL" id="MDQ0203123.1"/>
    </source>
</evidence>
<organism evidence="3 4">
    <name type="scientific">Pectinatus haikarae</name>
    <dbReference type="NCBI Taxonomy" id="349096"/>
    <lineage>
        <taxon>Bacteria</taxon>
        <taxon>Bacillati</taxon>
        <taxon>Bacillota</taxon>
        <taxon>Negativicutes</taxon>
        <taxon>Selenomonadales</taxon>
        <taxon>Selenomonadaceae</taxon>
        <taxon>Pectinatus</taxon>
    </lineage>
</organism>
<evidence type="ECO:0000313" key="4">
    <source>
        <dbReference type="Proteomes" id="UP001239167"/>
    </source>
</evidence>
<reference evidence="3 4" key="1">
    <citation type="submission" date="2023-07" db="EMBL/GenBank/DDBJ databases">
        <title>Genomic Encyclopedia of Type Strains, Phase IV (KMG-IV): sequencing the most valuable type-strain genomes for metagenomic binning, comparative biology and taxonomic classification.</title>
        <authorList>
            <person name="Goeker M."/>
        </authorList>
    </citation>
    <scope>NUCLEOTIDE SEQUENCE [LARGE SCALE GENOMIC DNA]</scope>
    <source>
        <strain evidence="3 4">DSM 16980</strain>
    </source>
</reference>
<keyword evidence="1" id="KW-0238">DNA-binding</keyword>
<dbReference type="InterPro" id="IPR010095">
    <property type="entry name" value="Cas12f1-like_TNB"/>
</dbReference>
<dbReference type="SUPFAM" id="SSF57802">
    <property type="entry name" value="Rubredoxin-like"/>
    <property type="match status" value="1"/>
</dbReference>
<evidence type="ECO:0000256" key="1">
    <source>
        <dbReference type="ARBA" id="ARBA00023125"/>
    </source>
</evidence>
<protein>
    <submittedName>
        <fullName evidence="3">Transposase</fullName>
    </submittedName>
</protein>
<sequence>MICIEDLNLKAMQRQFGRKIADLGFADFVGKLKYMAGKTGSAVVEVDRFYPSSQLCSSCGYQNKEIKNLKIREWICPQCGIQHNRDKNAAMNIKAEGERIFLAS</sequence>
<name>A0ABT9Y5L8_9FIRM</name>
<dbReference type="Proteomes" id="UP001239167">
    <property type="component" value="Unassembled WGS sequence"/>
</dbReference>
<gene>
    <name evidence="3" type="ORF">J2S01_000830</name>
</gene>
<dbReference type="Pfam" id="PF07282">
    <property type="entry name" value="Cas12f1-like_TNB"/>
    <property type="match status" value="1"/>
</dbReference>
<keyword evidence="4" id="KW-1185">Reference proteome</keyword>